<protein>
    <submittedName>
        <fullName evidence="5">GNAT family N-acetyltransferase</fullName>
    </submittedName>
</protein>
<comment type="caution">
    <text evidence="5">The sequence shown here is derived from an EMBL/GenBank/DDBJ whole genome shotgun (WGS) entry which is preliminary data.</text>
</comment>
<dbReference type="CDD" id="cd04301">
    <property type="entry name" value="NAT_SF"/>
    <property type="match status" value="1"/>
</dbReference>
<proteinExistence type="predicted"/>
<gene>
    <name evidence="5" type="ORF">NYO98_10290</name>
</gene>
<dbReference type="InterPro" id="IPR000182">
    <property type="entry name" value="GNAT_dom"/>
</dbReference>
<accession>A0ABT4CCI3</accession>
<organism evidence="5 6">
    <name type="scientific">Nocardioides pini</name>
    <dbReference type="NCBI Taxonomy" id="2975053"/>
    <lineage>
        <taxon>Bacteria</taxon>
        <taxon>Bacillati</taxon>
        <taxon>Actinomycetota</taxon>
        <taxon>Actinomycetes</taxon>
        <taxon>Propionibacteriales</taxon>
        <taxon>Nocardioidaceae</taxon>
        <taxon>Nocardioides</taxon>
    </lineage>
</organism>
<evidence type="ECO:0000256" key="1">
    <source>
        <dbReference type="ARBA" id="ARBA00022679"/>
    </source>
</evidence>
<feature type="region of interest" description="Disordered" evidence="3">
    <location>
        <begin position="183"/>
        <end position="205"/>
    </location>
</feature>
<evidence type="ECO:0000313" key="6">
    <source>
        <dbReference type="Proteomes" id="UP001074726"/>
    </source>
</evidence>
<evidence type="ECO:0000256" key="2">
    <source>
        <dbReference type="ARBA" id="ARBA00023315"/>
    </source>
</evidence>
<keyword evidence="2" id="KW-0012">Acyltransferase</keyword>
<sequence>MSSQPTRYPSGGQTFALEGKRSALARQLLLGDHARVSTSLNVSVTRDQGASSRGEAARIWAVATAHRDGRSEPAPTSSALPVIERGLGHAGATLHLASLRGRAAGFALVVPQDRALEILYLGVDPQAWGAGVASRLLADVCEYANEMSSQEVELWVYDDNTRAVDVYTRAGWVDTGEVRIHPTSGRRERRYARSTTDPRSAHDEG</sequence>
<reference evidence="5" key="1">
    <citation type="submission" date="2022-08" db="EMBL/GenBank/DDBJ databases">
        <title>Genome sequencing of Nocardioides sp. STR2.</title>
        <authorList>
            <person name="So Y."/>
        </authorList>
    </citation>
    <scope>NUCLEOTIDE SEQUENCE</scope>
    <source>
        <strain evidence="5">STR2</strain>
    </source>
</reference>
<feature type="domain" description="N-acetyltransferase" evidence="4">
    <location>
        <begin position="52"/>
        <end position="193"/>
    </location>
</feature>
<dbReference type="SUPFAM" id="SSF55729">
    <property type="entry name" value="Acyl-CoA N-acyltransferases (Nat)"/>
    <property type="match status" value="1"/>
</dbReference>
<keyword evidence="1" id="KW-0808">Transferase</keyword>
<dbReference type="Pfam" id="PF00583">
    <property type="entry name" value="Acetyltransf_1"/>
    <property type="match status" value="1"/>
</dbReference>
<dbReference type="InterPro" id="IPR016181">
    <property type="entry name" value="Acyl_CoA_acyltransferase"/>
</dbReference>
<dbReference type="InterPro" id="IPR050680">
    <property type="entry name" value="YpeA/RimI_acetyltransf"/>
</dbReference>
<dbReference type="PANTHER" id="PTHR43420">
    <property type="entry name" value="ACETYLTRANSFERASE"/>
    <property type="match status" value="1"/>
</dbReference>
<dbReference type="Gene3D" id="3.40.630.30">
    <property type="match status" value="1"/>
</dbReference>
<dbReference type="Proteomes" id="UP001074726">
    <property type="component" value="Unassembled WGS sequence"/>
</dbReference>
<dbReference type="PROSITE" id="PS51186">
    <property type="entry name" value="GNAT"/>
    <property type="match status" value="1"/>
</dbReference>
<dbReference type="EMBL" id="JAPPUX010000003">
    <property type="protein sequence ID" value="MCY4726667.1"/>
    <property type="molecule type" value="Genomic_DNA"/>
</dbReference>
<keyword evidence="6" id="KW-1185">Reference proteome</keyword>
<evidence type="ECO:0000259" key="4">
    <source>
        <dbReference type="PROSITE" id="PS51186"/>
    </source>
</evidence>
<evidence type="ECO:0000313" key="5">
    <source>
        <dbReference type="EMBL" id="MCY4726667.1"/>
    </source>
</evidence>
<name>A0ABT4CCI3_9ACTN</name>
<evidence type="ECO:0000256" key="3">
    <source>
        <dbReference type="SAM" id="MobiDB-lite"/>
    </source>
</evidence>